<dbReference type="GO" id="GO:0016787">
    <property type="term" value="F:hydrolase activity"/>
    <property type="evidence" value="ECO:0007669"/>
    <property type="project" value="UniProtKB-KW"/>
</dbReference>
<feature type="region of interest" description="Disordered" evidence="1">
    <location>
        <begin position="1"/>
        <end position="25"/>
    </location>
</feature>
<keyword evidence="2" id="KW-0378">Hydrolase</keyword>
<dbReference type="Proteomes" id="UP001217325">
    <property type="component" value="Unassembled WGS sequence"/>
</dbReference>
<reference evidence="2" key="1">
    <citation type="submission" date="2023-02" db="EMBL/GenBank/DDBJ databases">
        <title>A novel hydrolase synthesized by Rhodococcus erythropolis HQ is responsible for the detoxification of Zearalenone.</title>
        <authorList>
            <person name="Hu J."/>
            <person name="Xu J."/>
        </authorList>
    </citation>
    <scope>NUCLEOTIDE SEQUENCE</scope>
    <source>
        <strain evidence="2">HQ</strain>
    </source>
</reference>
<dbReference type="RefSeq" id="WP_275233084.1">
    <property type="nucleotide sequence ID" value="NZ_JARDXE010000036.1"/>
</dbReference>
<accession>A0AAW6M005</accession>
<name>A0AAW6M005_RHOSG</name>
<dbReference type="InterPro" id="IPR029058">
    <property type="entry name" value="AB_hydrolase_fold"/>
</dbReference>
<evidence type="ECO:0000313" key="2">
    <source>
        <dbReference type="EMBL" id="MDE8649913.1"/>
    </source>
</evidence>
<organism evidence="2 3">
    <name type="scientific">Rhodococcus qingshengii</name>
    <dbReference type="NCBI Taxonomy" id="334542"/>
    <lineage>
        <taxon>Bacteria</taxon>
        <taxon>Bacillati</taxon>
        <taxon>Actinomycetota</taxon>
        <taxon>Actinomycetes</taxon>
        <taxon>Mycobacteriales</taxon>
        <taxon>Nocardiaceae</taxon>
        <taxon>Rhodococcus</taxon>
        <taxon>Rhodococcus erythropolis group</taxon>
    </lineage>
</organism>
<dbReference type="Gene3D" id="3.40.50.1820">
    <property type="entry name" value="alpha/beta hydrolase"/>
    <property type="match status" value="1"/>
</dbReference>
<protein>
    <submittedName>
        <fullName evidence="2">Alpha/beta hydrolase</fullName>
    </submittedName>
</protein>
<evidence type="ECO:0000256" key="1">
    <source>
        <dbReference type="SAM" id="MobiDB-lite"/>
    </source>
</evidence>
<comment type="caution">
    <text evidence="2">The sequence shown here is derived from an EMBL/GenBank/DDBJ whole genome shotgun (WGS) entry which is preliminary data.</text>
</comment>
<proteinExistence type="predicted"/>
<gene>
    <name evidence="2" type="ORF">PXH69_33660</name>
</gene>
<dbReference type="EMBL" id="JARDXE010000036">
    <property type="protein sequence ID" value="MDE8649913.1"/>
    <property type="molecule type" value="Genomic_DNA"/>
</dbReference>
<evidence type="ECO:0000313" key="3">
    <source>
        <dbReference type="Proteomes" id="UP001217325"/>
    </source>
</evidence>
<dbReference type="SUPFAM" id="SSF53474">
    <property type="entry name" value="alpha/beta-Hydrolases"/>
    <property type="match status" value="1"/>
</dbReference>
<sequence>MNTELRELRSSQISKSPDSPGRFSGPVRIITGSKDPIDPAAVAQLESLPNIKLISLPGAGHHPQLTHTDALVDLLEGSLA</sequence>
<dbReference type="AlphaFoldDB" id="A0AAW6M005"/>